<dbReference type="Ensembl" id="ENSLBET00000010574.1">
    <property type="protein sequence ID" value="ENSLBEP00000010030.1"/>
    <property type="gene ID" value="ENSLBEG00000007760.1"/>
</dbReference>
<evidence type="ECO:0000313" key="2">
    <source>
        <dbReference type="Proteomes" id="UP000261660"/>
    </source>
</evidence>
<name>A0A3Q3LML5_9LABR</name>
<reference evidence="1" key="2">
    <citation type="submission" date="2025-09" db="UniProtKB">
        <authorList>
            <consortium name="Ensembl"/>
        </authorList>
    </citation>
    <scope>IDENTIFICATION</scope>
</reference>
<dbReference type="AlphaFoldDB" id="A0A3Q3LML5"/>
<organism evidence="1 2">
    <name type="scientific">Labrus bergylta</name>
    <name type="common">ballan wrasse</name>
    <dbReference type="NCBI Taxonomy" id="56723"/>
    <lineage>
        <taxon>Eukaryota</taxon>
        <taxon>Metazoa</taxon>
        <taxon>Chordata</taxon>
        <taxon>Craniata</taxon>
        <taxon>Vertebrata</taxon>
        <taxon>Euteleostomi</taxon>
        <taxon>Actinopterygii</taxon>
        <taxon>Neopterygii</taxon>
        <taxon>Teleostei</taxon>
        <taxon>Neoteleostei</taxon>
        <taxon>Acanthomorphata</taxon>
        <taxon>Eupercaria</taxon>
        <taxon>Labriformes</taxon>
        <taxon>Labridae</taxon>
        <taxon>Labrus</taxon>
    </lineage>
</organism>
<evidence type="ECO:0000313" key="1">
    <source>
        <dbReference type="Ensembl" id="ENSLBEP00000010030.1"/>
    </source>
</evidence>
<dbReference type="Proteomes" id="UP000261660">
    <property type="component" value="Unplaced"/>
</dbReference>
<dbReference type="InParanoid" id="A0A3Q3LML5"/>
<protein>
    <submittedName>
        <fullName evidence="1">Uncharacterized protein</fullName>
    </submittedName>
</protein>
<keyword evidence="2" id="KW-1185">Reference proteome</keyword>
<proteinExistence type="predicted"/>
<reference evidence="1" key="1">
    <citation type="submission" date="2025-08" db="UniProtKB">
        <authorList>
            <consortium name="Ensembl"/>
        </authorList>
    </citation>
    <scope>IDENTIFICATION</scope>
</reference>
<sequence length="104" mass="11710">MFFRRTPEDGFIPPSCLWNHYSMLASLASYAVKTGGLLFQQTKSSASLTTVHEVSNQMQGVLQQGCAFVCKLLTLFNYSNTYFCCCIHNVCYDSMAAWERGTEL</sequence>
<accession>A0A3Q3LML5</accession>